<evidence type="ECO:0000313" key="4">
    <source>
        <dbReference type="EMBL" id="MEQ3353161.1"/>
    </source>
</evidence>
<accession>A0ABV1J4Q1</accession>
<proteinExistence type="inferred from homology"/>
<dbReference type="InterPro" id="IPR010918">
    <property type="entry name" value="PurM-like_C_dom"/>
</dbReference>
<dbReference type="RefSeq" id="WP_349053556.1">
    <property type="nucleotide sequence ID" value="NZ_JBBNPS010000004.1"/>
</dbReference>
<evidence type="ECO:0000313" key="5">
    <source>
        <dbReference type="Proteomes" id="UP001481872"/>
    </source>
</evidence>
<gene>
    <name evidence="4" type="ORF">AAA081_02440</name>
</gene>
<dbReference type="CDD" id="cd06061">
    <property type="entry name" value="PurM-like1"/>
    <property type="match status" value="1"/>
</dbReference>
<dbReference type="SUPFAM" id="SSF55326">
    <property type="entry name" value="PurM N-terminal domain-like"/>
    <property type="match status" value="1"/>
</dbReference>
<evidence type="ECO:0000259" key="3">
    <source>
        <dbReference type="Pfam" id="PF02769"/>
    </source>
</evidence>
<dbReference type="Proteomes" id="UP001481872">
    <property type="component" value="Unassembled WGS sequence"/>
</dbReference>
<dbReference type="EMBL" id="JBBNPS010000004">
    <property type="protein sequence ID" value="MEQ3353161.1"/>
    <property type="molecule type" value="Genomic_DNA"/>
</dbReference>
<dbReference type="InterPro" id="IPR011854">
    <property type="entry name" value="HypE"/>
</dbReference>
<dbReference type="Pfam" id="PF00586">
    <property type="entry name" value="AIRS"/>
    <property type="match status" value="1"/>
</dbReference>
<reference evidence="4 5" key="1">
    <citation type="submission" date="2024-04" db="EMBL/GenBank/DDBJ databases">
        <title>Human intestinal bacterial collection.</title>
        <authorList>
            <person name="Pauvert C."/>
            <person name="Hitch T.C.A."/>
            <person name="Clavel T."/>
        </authorList>
    </citation>
    <scope>NUCLEOTIDE SEQUENCE [LARGE SCALE GENOMIC DNA]</scope>
    <source>
        <strain evidence="4 5">CLA-SR-H026</strain>
    </source>
</reference>
<dbReference type="Gene3D" id="3.90.650.10">
    <property type="entry name" value="PurM-like C-terminal domain"/>
    <property type="match status" value="1"/>
</dbReference>
<evidence type="ECO:0000259" key="2">
    <source>
        <dbReference type="Pfam" id="PF00586"/>
    </source>
</evidence>
<dbReference type="Gene3D" id="3.30.1330.10">
    <property type="entry name" value="PurM-like, N-terminal domain"/>
    <property type="match status" value="1"/>
</dbReference>
<organism evidence="4 5">
    <name type="scientific">Aedoeadaptatus acetigenes</name>
    <dbReference type="NCBI Taxonomy" id="2981723"/>
    <lineage>
        <taxon>Bacteria</taxon>
        <taxon>Bacillati</taxon>
        <taxon>Bacillota</taxon>
        <taxon>Tissierellia</taxon>
        <taxon>Tissierellales</taxon>
        <taxon>Peptoniphilaceae</taxon>
        <taxon>Aedoeadaptatus</taxon>
    </lineage>
</organism>
<dbReference type="InterPro" id="IPR036921">
    <property type="entry name" value="PurM-like_N_sf"/>
</dbReference>
<feature type="domain" description="PurM-like C-terminal" evidence="3">
    <location>
        <begin position="155"/>
        <end position="310"/>
    </location>
</feature>
<comment type="similarity">
    <text evidence="1">Belongs to the HypE family.</text>
</comment>
<dbReference type="InterPro" id="IPR016188">
    <property type="entry name" value="PurM-like_N"/>
</dbReference>
<keyword evidence="5" id="KW-1185">Reference proteome</keyword>
<name>A0ABV1J4Q1_9FIRM</name>
<dbReference type="Pfam" id="PF02769">
    <property type="entry name" value="AIRS_C"/>
    <property type="match status" value="1"/>
</dbReference>
<feature type="domain" description="PurM-like N-terminal" evidence="2">
    <location>
        <begin position="37"/>
        <end position="143"/>
    </location>
</feature>
<comment type="caution">
    <text evidence="4">The sequence shown here is derived from an EMBL/GenBank/DDBJ whole genome shotgun (WGS) entry which is preliminary data.</text>
</comment>
<dbReference type="InterPro" id="IPR036676">
    <property type="entry name" value="PurM-like_C_sf"/>
</dbReference>
<dbReference type="SUPFAM" id="SSF56042">
    <property type="entry name" value="PurM C-terminal domain-like"/>
    <property type="match status" value="1"/>
</dbReference>
<evidence type="ECO:0000256" key="1">
    <source>
        <dbReference type="ARBA" id="ARBA00006243"/>
    </source>
</evidence>
<dbReference type="PIRSF" id="PIRSF005644">
    <property type="entry name" value="Hdrgns_mtr_HypE"/>
    <property type="match status" value="1"/>
</dbReference>
<dbReference type="PANTHER" id="PTHR30303:SF4">
    <property type="entry name" value="HYDROGENASE EXPRESSION_FORMATION PROTEIN HYPE"/>
    <property type="match status" value="1"/>
</dbReference>
<dbReference type="PANTHER" id="PTHR30303">
    <property type="entry name" value="HYDROGENASE ISOENZYMES FORMATION PROTEIN HYPE"/>
    <property type="match status" value="1"/>
</dbReference>
<sequence>MKVYKDVGKLSNEELDSLILSKIKSKRSEVLSASSIGEDTAMLDFGGDLIVLSSDPITGAAENLGALAIHISVNDVATKSADAVGVLLTLLLPVNTTSEDIETIMADAQKAADAVNMDIIGGHTEITDTVSKPIMISTVVGRVSKDKVPDPSKVRAGDVVAMSKYAGLEGTAILATDCAEALKEIGEELLREGRGLVDALSVQTEGDVAGDFRIRAMHDVTEGGVEGAIWEMAQALKVGVVIDKEAIPVLESTKAVAKKAEVDLYRLISSGSMLLVLDKDDFEPMQKKLKDRGILFTKIGEVTDENRVVYKMKDGSEQEIASPGPDALYTALVRLQ</sequence>
<protein>
    <submittedName>
        <fullName evidence="4">AIR synthase family protein</fullName>
    </submittedName>
</protein>